<proteinExistence type="predicted"/>
<dbReference type="KEGG" id="sfu:Sfum_2910"/>
<sequence length="605" mass="68245">MFDYARMRDDLCEVAERLDSAVREETVRHLDALRAKLREEAFNLVVLGQFKRGKSTFINALLGANILPTAIVPLTSVVTILRFGPELKVEVRFLNESRVEINLSELPAHITEREDPENRKGVKEVTVYYPSEYLRGGVRIIDTPGAGSVYAHNTDVAYNFLPQVDAGVFVVSADPPLSGSEHRFLKDVRGYVDKLFFVLNKIDQVSEDERKEALDFTVRILEDDIGEGKVKIYPVSARWALEGKKTGDGGLLERSLLPYFEKQLQEFLVHEKGRVLLQSAVNTLMKLMSDETISFQLEQEAIKLPLQQLTGKINQFETEMRTIEKDRENNRYLLKGGLGRIVSGLDERIAEFRKEQVPALQTRMEKEYERLANGRTGGLRDNLEKAVFEDIRATFNGWRGQLTENLSLQLEAAHREFASRVNELIERILTLTSSIFELKLQPFTSVEGLSRKSDFYFLLKDDPVGLELIQIAVTSALPGFVAKKLIFKNMRTAVAELVDRHCGRVRYDLVNRMTQAVKDFENALNSKLDSTLEGIRISFQKALALHESGKTNADKSLGDLSRKLDSLSGIQDALRSYSMVLDGGDKADVFSSRRESSGRGMSNPG</sequence>
<dbReference type="RefSeq" id="WP_011699751.1">
    <property type="nucleotide sequence ID" value="NC_008554.1"/>
</dbReference>
<reference evidence="2 3" key="1">
    <citation type="submission" date="2006-10" db="EMBL/GenBank/DDBJ databases">
        <title>Complete sequence of Syntrophobacter fumaroxidans MPOB.</title>
        <authorList>
            <consortium name="US DOE Joint Genome Institute"/>
            <person name="Copeland A."/>
            <person name="Lucas S."/>
            <person name="Lapidus A."/>
            <person name="Barry K."/>
            <person name="Detter J.C."/>
            <person name="Glavina del Rio T."/>
            <person name="Hammon N."/>
            <person name="Israni S."/>
            <person name="Pitluck S."/>
            <person name="Goltsman E.G."/>
            <person name="Martinez M."/>
            <person name="Schmutz J."/>
            <person name="Larimer F."/>
            <person name="Land M."/>
            <person name="Hauser L."/>
            <person name="Kyrpides N."/>
            <person name="Kim E."/>
            <person name="Boone D.R."/>
            <person name="Brockman F."/>
            <person name="Culley D."/>
            <person name="Ferry J."/>
            <person name="Gunsalus R."/>
            <person name="McInerney M.J."/>
            <person name="Morrison M."/>
            <person name="Plugge C."/>
            <person name="Rohlin L."/>
            <person name="Scholten J."/>
            <person name="Sieber J."/>
            <person name="Stams A.J.M."/>
            <person name="Worm P."/>
            <person name="Henstra A.M."/>
            <person name="Richardson P."/>
        </authorList>
    </citation>
    <scope>NUCLEOTIDE SEQUENCE [LARGE SCALE GENOMIC DNA]</scope>
    <source>
        <strain evidence="3">DSM 10017 / MPOB</strain>
    </source>
</reference>
<dbReference type="CDD" id="cd09912">
    <property type="entry name" value="DLP_2"/>
    <property type="match status" value="1"/>
</dbReference>
<dbReference type="Proteomes" id="UP000001784">
    <property type="component" value="Chromosome"/>
</dbReference>
<organism evidence="2 3">
    <name type="scientific">Syntrophobacter fumaroxidans (strain DSM 10017 / MPOB)</name>
    <dbReference type="NCBI Taxonomy" id="335543"/>
    <lineage>
        <taxon>Bacteria</taxon>
        <taxon>Pseudomonadati</taxon>
        <taxon>Thermodesulfobacteriota</taxon>
        <taxon>Syntrophobacteria</taxon>
        <taxon>Syntrophobacterales</taxon>
        <taxon>Syntrophobacteraceae</taxon>
        <taxon>Syntrophobacter</taxon>
    </lineage>
</organism>
<name>A0LMD5_SYNFM</name>
<dbReference type="InterPro" id="IPR045063">
    <property type="entry name" value="Dynamin_N"/>
</dbReference>
<dbReference type="AlphaFoldDB" id="A0LMD5"/>
<dbReference type="InterPro" id="IPR027417">
    <property type="entry name" value="P-loop_NTPase"/>
</dbReference>
<dbReference type="Gene3D" id="3.40.50.300">
    <property type="entry name" value="P-loop containing nucleotide triphosphate hydrolases"/>
    <property type="match status" value="1"/>
</dbReference>
<evidence type="ECO:0000313" key="2">
    <source>
        <dbReference type="EMBL" id="ABK18587.1"/>
    </source>
</evidence>
<dbReference type="PANTHER" id="PTHR43681">
    <property type="entry name" value="TRANSMEMBRANE GTPASE FZO"/>
    <property type="match status" value="1"/>
</dbReference>
<evidence type="ECO:0000313" key="3">
    <source>
        <dbReference type="Proteomes" id="UP000001784"/>
    </source>
</evidence>
<dbReference type="OrthoDB" id="9802035at2"/>
<dbReference type="HOGENOM" id="CLU_025855_0_0_7"/>
<keyword evidence="3" id="KW-1185">Reference proteome</keyword>
<accession>A0LMD5</accession>
<protein>
    <submittedName>
        <fullName evidence="2">Dynamin family protein</fullName>
    </submittedName>
</protein>
<dbReference type="Pfam" id="PF00350">
    <property type="entry name" value="Dynamin_N"/>
    <property type="match status" value="1"/>
</dbReference>
<evidence type="ECO:0000259" key="1">
    <source>
        <dbReference type="Pfam" id="PF00350"/>
    </source>
</evidence>
<gene>
    <name evidence="2" type="ordered locus">Sfum_2910</name>
</gene>
<dbReference type="EMBL" id="CP000478">
    <property type="protein sequence ID" value="ABK18587.1"/>
    <property type="molecule type" value="Genomic_DNA"/>
</dbReference>
<dbReference type="InterPro" id="IPR051943">
    <property type="entry name" value="TRAFAC_Dynamin-like_GTPase"/>
</dbReference>
<dbReference type="eggNOG" id="COG0699">
    <property type="taxonomic scope" value="Bacteria"/>
</dbReference>
<feature type="domain" description="Dynamin N-terminal" evidence="1">
    <location>
        <begin position="44"/>
        <end position="201"/>
    </location>
</feature>
<dbReference type="InParanoid" id="A0LMD5"/>
<dbReference type="PANTHER" id="PTHR43681:SF1">
    <property type="entry name" value="SARCALUMENIN"/>
    <property type="match status" value="1"/>
</dbReference>
<dbReference type="SUPFAM" id="SSF52540">
    <property type="entry name" value="P-loop containing nucleoside triphosphate hydrolases"/>
    <property type="match status" value="1"/>
</dbReference>